<evidence type="ECO:0000256" key="1">
    <source>
        <dbReference type="ARBA" id="ARBA00004651"/>
    </source>
</evidence>
<dbReference type="InterPro" id="IPR035906">
    <property type="entry name" value="MetI-like_sf"/>
</dbReference>
<dbReference type="InterPro" id="IPR000515">
    <property type="entry name" value="MetI-like"/>
</dbReference>
<dbReference type="PROSITE" id="PS50928">
    <property type="entry name" value="ABC_TM1"/>
    <property type="match status" value="1"/>
</dbReference>
<sequence>MTGEPASGAAALPAVERDAAAVDKRAAPEVPGSGASAPVTAGRPSEQTVDAGNAVAHRISSRWGWAGRVRSGLVALLVPLALLGLWQWITAAGLYSPSQLPPPAEVVAALGDLLRHGELWTNVGVSVRRVVTGYVCGVGAALALGAAIGLSPVVRRLFAPTVEALRTVPSLAWVPLLLLWLGIGEEPKIVLVAIGAFFPVYTTTASALSHVDPHLLEVGRAYGRTGIRLLGTIALPAVAPTLVNGLRLGLANAWLFLVAAELIASSKGLGFLLIDSQNTGRTDIMLLAIVLLALLGKLSDVLFAAAERGLAARRA</sequence>
<evidence type="ECO:0000256" key="8">
    <source>
        <dbReference type="SAM" id="MobiDB-lite"/>
    </source>
</evidence>
<evidence type="ECO:0000313" key="10">
    <source>
        <dbReference type="EMBL" id="MQY31179.1"/>
    </source>
</evidence>
<comment type="caution">
    <text evidence="10">The sequence shown here is derived from an EMBL/GenBank/DDBJ whole genome shotgun (WGS) entry which is preliminary data.</text>
</comment>
<dbReference type="PANTHER" id="PTHR30151:SF39">
    <property type="entry name" value="ABC TRANSPORTER PERMEASE PROTEIN"/>
    <property type="match status" value="1"/>
</dbReference>
<keyword evidence="2 7" id="KW-0813">Transport</keyword>
<dbReference type="AlphaFoldDB" id="A0A7K0DZF1"/>
<evidence type="ECO:0000256" key="6">
    <source>
        <dbReference type="ARBA" id="ARBA00023136"/>
    </source>
</evidence>
<keyword evidence="5 7" id="KW-1133">Transmembrane helix</keyword>
<evidence type="ECO:0000259" key="9">
    <source>
        <dbReference type="PROSITE" id="PS50928"/>
    </source>
</evidence>
<evidence type="ECO:0000256" key="5">
    <source>
        <dbReference type="ARBA" id="ARBA00022989"/>
    </source>
</evidence>
<protein>
    <recommendedName>
        <fullName evidence="9">ABC transmembrane type-1 domain-containing protein</fullName>
    </recommendedName>
</protein>
<dbReference type="EMBL" id="WEGI01000017">
    <property type="protein sequence ID" value="MQY31179.1"/>
    <property type="molecule type" value="Genomic_DNA"/>
</dbReference>
<evidence type="ECO:0000256" key="3">
    <source>
        <dbReference type="ARBA" id="ARBA00022475"/>
    </source>
</evidence>
<feature type="transmembrane region" description="Helical" evidence="7">
    <location>
        <begin position="286"/>
        <end position="306"/>
    </location>
</feature>
<keyword evidence="3" id="KW-1003">Cell membrane</keyword>
<feature type="transmembrane region" description="Helical" evidence="7">
    <location>
        <begin position="229"/>
        <end position="247"/>
    </location>
</feature>
<feature type="transmembrane region" description="Helical" evidence="7">
    <location>
        <begin position="165"/>
        <end position="183"/>
    </location>
</feature>
<feature type="transmembrane region" description="Helical" evidence="7">
    <location>
        <begin position="189"/>
        <end position="208"/>
    </location>
</feature>
<feature type="transmembrane region" description="Helical" evidence="7">
    <location>
        <begin position="131"/>
        <end position="153"/>
    </location>
</feature>
<gene>
    <name evidence="10" type="ORF">NRB56_67870</name>
</gene>
<organism evidence="10 11">
    <name type="scientific">Nocardia aurantia</name>
    <dbReference type="NCBI Taxonomy" id="2585199"/>
    <lineage>
        <taxon>Bacteria</taxon>
        <taxon>Bacillati</taxon>
        <taxon>Actinomycetota</taxon>
        <taxon>Actinomycetes</taxon>
        <taxon>Mycobacteriales</taxon>
        <taxon>Nocardiaceae</taxon>
        <taxon>Nocardia</taxon>
    </lineage>
</organism>
<dbReference type="Proteomes" id="UP000431401">
    <property type="component" value="Unassembled WGS sequence"/>
</dbReference>
<dbReference type="GO" id="GO:0010438">
    <property type="term" value="P:cellular response to sulfur starvation"/>
    <property type="evidence" value="ECO:0007669"/>
    <property type="project" value="TreeGrafter"/>
</dbReference>
<keyword evidence="4 7" id="KW-0812">Transmembrane</keyword>
<dbReference type="GO" id="GO:0042918">
    <property type="term" value="P:alkanesulfonate transmembrane transport"/>
    <property type="evidence" value="ECO:0007669"/>
    <property type="project" value="UniProtKB-ARBA"/>
</dbReference>
<evidence type="ECO:0000256" key="2">
    <source>
        <dbReference type="ARBA" id="ARBA00022448"/>
    </source>
</evidence>
<feature type="compositionally biased region" description="Basic and acidic residues" evidence="8">
    <location>
        <begin position="15"/>
        <end position="27"/>
    </location>
</feature>
<feature type="transmembrane region" description="Helical" evidence="7">
    <location>
        <begin position="253"/>
        <end position="274"/>
    </location>
</feature>
<dbReference type="Pfam" id="PF00528">
    <property type="entry name" value="BPD_transp_1"/>
    <property type="match status" value="1"/>
</dbReference>
<dbReference type="PANTHER" id="PTHR30151">
    <property type="entry name" value="ALKANE SULFONATE ABC TRANSPORTER-RELATED, MEMBRANE SUBUNIT"/>
    <property type="match status" value="1"/>
</dbReference>
<name>A0A7K0DZF1_9NOCA</name>
<feature type="domain" description="ABC transmembrane type-1" evidence="9">
    <location>
        <begin position="119"/>
        <end position="303"/>
    </location>
</feature>
<keyword evidence="11" id="KW-1185">Reference proteome</keyword>
<reference evidence="10 11" key="1">
    <citation type="submission" date="2019-10" db="EMBL/GenBank/DDBJ databases">
        <title>Nocardia macrotermitis sp. nov. and Nocardia aurantia sp. nov., isolated from the gut of fungus growing-termite Macrotermes natalensis.</title>
        <authorList>
            <person name="Benndorf R."/>
            <person name="Schwitalla J."/>
            <person name="Martin K."/>
            <person name="De Beer W."/>
            <person name="Kaster A.-K."/>
            <person name="Vollmers J."/>
            <person name="Poulsen M."/>
            <person name="Beemelmanns C."/>
        </authorList>
    </citation>
    <scope>NUCLEOTIDE SEQUENCE [LARGE SCALE GENOMIC DNA]</scope>
    <source>
        <strain evidence="10 11">RB56</strain>
    </source>
</reference>
<dbReference type="GO" id="GO:0005886">
    <property type="term" value="C:plasma membrane"/>
    <property type="evidence" value="ECO:0007669"/>
    <property type="project" value="UniProtKB-SubCell"/>
</dbReference>
<proteinExistence type="inferred from homology"/>
<evidence type="ECO:0000313" key="11">
    <source>
        <dbReference type="Proteomes" id="UP000431401"/>
    </source>
</evidence>
<dbReference type="Gene3D" id="1.10.3720.10">
    <property type="entry name" value="MetI-like"/>
    <property type="match status" value="1"/>
</dbReference>
<accession>A0A7K0DZF1</accession>
<comment type="similarity">
    <text evidence="7">Belongs to the binding-protein-dependent transport system permease family.</text>
</comment>
<dbReference type="FunFam" id="1.10.3720.10:FF:000003">
    <property type="entry name" value="Aliphatic sulfonate ABC transporter permease"/>
    <property type="match status" value="1"/>
</dbReference>
<keyword evidence="6 7" id="KW-0472">Membrane</keyword>
<dbReference type="SUPFAM" id="SSF161098">
    <property type="entry name" value="MetI-like"/>
    <property type="match status" value="1"/>
</dbReference>
<evidence type="ECO:0000256" key="4">
    <source>
        <dbReference type="ARBA" id="ARBA00022692"/>
    </source>
</evidence>
<evidence type="ECO:0000256" key="7">
    <source>
        <dbReference type="RuleBase" id="RU363032"/>
    </source>
</evidence>
<comment type="subcellular location">
    <subcellularLocation>
        <location evidence="1 7">Cell membrane</location>
        <topology evidence="1 7">Multi-pass membrane protein</topology>
    </subcellularLocation>
</comment>
<feature type="region of interest" description="Disordered" evidence="8">
    <location>
        <begin position="1"/>
        <end position="46"/>
    </location>
</feature>